<dbReference type="InterPro" id="IPR020631">
    <property type="entry name" value="THF_DH/CycHdrlase_NAD-bd_dom"/>
</dbReference>
<evidence type="ECO:0000256" key="6">
    <source>
        <dbReference type="ARBA" id="ARBA00022857"/>
    </source>
</evidence>
<feature type="domain" description="Tetrahydrofolate dehydrogenase/cyclohydrolase NAD(P)-binding" evidence="13">
    <location>
        <begin position="132"/>
        <end position="271"/>
    </location>
</feature>
<comment type="subunit">
    <text evidence="11">Homodimer.</text>
</comment>
<dbReference type="InterPro" id="IPR000672">
    <property type="entry name" value="THF_DH/CycHdrlase"/>
</dbReference>
<feature type="binding site" evidence="11">
    <location>
        <position position="224"/>
    </location>
    <ligand>
        <name>NADP(+)</name>
        <dbReference type="ChEBI" id="CHEBI:58349"/>
    </ligand>
</feature>
<dbReference type="HAMAP" id="MF_01576">
    <property type="entry name" value="THF_DHG_CYH"/>
    <property type="match status" value="1"/>
</dbReference>
<dbReference type="SUPFAM" id="SSF53223">
    <property type="entry name" value="Aminoacid dehydrogenase-like, N-terminal domain"/>
    <property type="match status" value="1"/>
</dbReference>
<accession>A0ABT0FWV3</accession>
<comment type="similarity">
    <text evidence="11">Belongs to the tetrahydrofolate dehydrogenase/cyclohydrolase family.</text>
</comment>
<evidence type="ECO:0000256" key="7">
    <source>
        <dbReference type="ARBA" id="ARBA00023002"/>
    </source>
</evidence>
<name>A0ABT0FWV3_9ACTN</name>
<protein>
    <recommendedName>
        <fullName evidence="11">Bifunctional protein FolD</fullName>
    </recommendedName>
    <domain>
        <recommendedName>
            <fullName evidence="11">Methylenetetrahydrofolate dehydrogenase</fullName>
            <ecNumber evidence="11">1.5.1.5</ecNumber>
        </recommendedName>
    </domain>
    <domain>
        <recommendedName>
            <fullName evidence="11">Methenyltetrahydrofolate cyclohydrolase</fullName>
            <ecNumber evidence="11">3.5.4.9</ecNumber>
        </recommendedName>
    </domain>
</protein>
<dbReference type="PANTHER" id="PTHR48099:SF5">
    <property type="entry name" value="C-1-TETRAHYDROFOLATE SYNTHASE, CYTOPLASMIC"/>
    <property type="match status" value="1"/>
</dbReference>
<keyword evidence="7 11" id="KW-0560">Oxidoreductase</keyword>
<sequence>MRTLSGKELAAAVRERVRAEAAARQPRLAVVVATADEASLWYVRSIAKAAAGVGIACDVVELGPHAAPETIAATLAGLSADPGVHGVMLQTPLPPGASAQELAAAIDPAKDVDGAAPLSLGRLAAGLPAFAPATAAAVLALLDHHGVELAGRRAVVVGRSTVVGKPLAHLLLDRHATVTVCHSRTRDLAAVTSQAEVLVVAAGRAGLIGAGHVAPGAVVIDVGTNPTAGGGLTGDVDLAAVAPVAGALTPVPGGVGPVTTALLLEHTVRAAGA</sequence>
<comment type="caution">
    <text evidence="11">Lacks conserved residue(s) required for the propagation of feature annotation.</text>
</comment>
<evidence type="ECO:0000256" key="2">
    <source>
        <dbReference type="ARBA" id="ARBA00022563"/>
    </source>
</evidence>
<dbReference type="PANTHER" id="PTHR48099">
    <property type="entry name" value="C-1-TETRAHYDROFOLATE SYNTHASE, CYTOPLASMIC-RELATED"/>
    <property type="match status" value="1"/>
</dbReference>
<comment type="caution">
    <text evidence="14">The sequence shown here is derived from an EMBL/GenBank/DDBJ whole genome shotgun (WGS) entry which is preliminary data.</text>
</comment>
<keyword evidence="2 11" id="KW-0554">One-carbon metabolism</keyword>
<comment type="catalytic activity">
    <reaction evidence="11">
        <text>(6R)-5,10-methylene-5,6,7,8-tetrahydrofolate + NADP(+) = (6R)-5,10-methenyltetrahydrofolate + NADPH</text>
        <dbReference type="Rhea" id="RHEA:22812"/>
        <dbReference type="ChEBI" id="CHEBI:15636"/>
        <dbReference type="ChEBI" id="CHEBI:57455"/>
        <dbReference type="ChEBI" id="CHEBI:57783"/>
        <dbReference type="ChEBI" id="CHEBI:58349"/>
        <dbReference type="EC" id="1.5.1.5"/>
    </reaction>
</comment>
<evidence type="ECO:0000256" key="9">
    <source>
        <dbReference type="ARBA" id="ARBA00023167"/>
    </source>
</evidence>
<comment type="catalytic activity">
    <reaction evidence="11">
        <text>(6R)-5,10-methenyltetrahydrofolate + H2O = (6R)-10-formyltetrahydrofolate + H(+)</text>
        <dbReference type="Rhea" id="RHEA:23700"/>
        <dbReference type="ChEBI" id="CHEBI:15377"/>
        <dbReference type="ChEBI" id="CHEBI:15378"/>
        <dbReference type="ChEBI" id="CHEBI:57455"/>
        <dbReference type="ChEBI" id="CHEBI:195366"/>
        <dbReference type="EC" id="3.5.4.9"/>
    </reaction>
</comment>
<dbReference type="SUPFAM" id="SSF51735">
    <property type="entry name" value="NAD(P)-binding Rossmann-fold domains"/>
    <property type="match status" value="1"/>
</dbReference>
<evidence type="ECO:0000256" key="4">
    <source>
        <dbReference type="ARBA" id="ARBA00022755"/>
    </source>
</evidence>
<dbReference type="InterPro" id="IPR036291">
    <property type="entry name" value="NAD(P)-bd_dom_sf"/>
</dbReference>
<dbReference type="CDD" id="cd01080">
    <property type="entry name" value="NAD_bind_m-THF_DH_Cyclohyd"/>
    <property type="match status" value="1"/>
</dbReference>
<evidence type="ECO:0000256" key="8">
    <source>
        <dbReference type="ARBA" id="ARBA00023102"/>
    </source>
</evidence>
<evidence type="ECO:0000256" key="11">
    <source>
        <dbReference type="HAMAP-Rule" id="MF_01576"/>
    </source>
</evidence>
<dbReference type="PRINTS" id="PR00085">
    <property type="entry name" value="THFDHDRGNASE"/>
</dbReference>
<evidence type="ECO:0000259" key="13">
    <source>
        <dbReference type="Pfam" id="PF02882"/>
    </source>
</evidence>
<keyword evidence="10 11" id="KW-0511">Multifunctional enzyme</keyword>
<evidence type="ECO:0000313" key="15">
    <source>
        <dbReference type="Proteomes" id="UP001317259"/>
    </source>
</evidence>
<evidence type="ECO:0000313" key="14">
    <source>
        <dbReference type="EMBL" id="MCK2216818.1"/>
    </source>
</evidence>
<keyword evidence="4 11" id="KW-0658">Purine biosynthesis</keyword>
<dbReference type="InterPro" id="IPR020630">
    <property type="entry name" value="THF_DH/CycHdrlase_cat_dom"/>
</dbReference>
<keyword evidence="8 11" id="KW-0368">Histidine biosynthesis</keyword>
<dbReference type="Proteomes" id="UP001317259">
    <property type="component" value="Unassembled WGS sequence"/>
</dbReference>
<keyword evidence="6 11" id="KW-0521">NADP</keyword>
<keyword evidence="9 11" id="KW-0486">Methionine biosynthesis</keyword>
<keyword evidence="5 11" id="KW-0378">Hydrolase</keyword>
<dbReference type="InterPro" id="IPR046346">
    <property type="entry name" value="Aminoacid_DH-like_N_sf"/>
</dbReference>
<dbReference type="Pfam" id="PF00763">
    <property type="entry name" value="THF_DHG_CYH"/>
    <property type="match status" value="1"/>
</dbReference>
<dbReference type="Gene3D" id="3.40.50.720">
    <property type="entry name" value="NAD(P)-binding Rossmann-like Domain"/>
    <property type="match status" value="1"/>
</dbReference>
<reference evidence="14 15" key="1">
    <citation type="submission" date="2022-04" db="EMBL/GenBank/DDBJ databases">
        <title>Genome draft of Actinomadura sp. ATCC 31491.</title>
        <authorList>
            <person name="Shi X."/>
            <person name="Du Y."/>
        </authorList>
    </citation>
    <scope>NUCLEOTIDE SEQUENCE [LARGE SCALE GENOMIC DNA]</scope>
    <source>
        <strain evidence="14 15">ATCC 31491</strain>
    </source>
</reference>
<feature type="domain" description="Tetrahydrofolate dehydrogenase/cyclohydrolase catalytic" evidence="12">
    <location>
        <begin position="4"/>
        <end position="113"/>
    </location>
</feature>
<evidence type="ECO:0000259" key="12">
    <source>
        <dbReference type="Pfam" id="PF00763"/>
    </source>
</evidence>
<evidence type="ECO:0000256" key="1">
    <source>
        <dbReference type="ARBA" id="ARBA00004777"/>
    </source>
</evidence>
<dbReference type="Gene3D" id="3.40.50.10860">
    <property type="entry name" value="Leucine Dehydrogenase, chain A, domain 1"/>
    <property type="match status" value="1"/>
</dbReference>
<keyword evidence="3 11" id="KW-0028">Amino-acid biosynthesis</keyword>
<dbReference type="EC" id="3.5.4.9" evidence="11"/>
<evidence type="ECO:0000256" key="3">
    <source>
        <dbReference type="ARBA" id="ARBA00022605"/>
    </source>
</evidence>
<comment type="function">
    <text evidence="11">Catalyzes the oxidation of 5,10-methylenetetrahydrofolate to 5,10-methenyltetrahydrofolate and then the hydrolysis of 5,10-methenyltetrahydrofolate to 10-formyltetrahydrofolate.</text>
</comment>
<evidence type="ECO:0000256" key="10">
    <source>
        <dbReference type="ARBA" id="ARBA00023268"/>
    </source>
</evidence>
<dbReference type="Pfam" id="PF02882">
    <property type="entry name" value="THF_DHG_CYH_C"/>
    <property type="match status" value="1"/>
</dbReference>
<organism evidence="14 15">
    <name type="scientific">Actinomadura luzonensis</name>
    <dbReference type="NCBI Taxonomy" id="2805427"/>
    <lineage>
        <taxon>Bacteria</taxon>
        <taxon>Bacillati</taxon>
        <taxon>Actinomycetota</taxon>
        <taxon>Actinomycetes</taxon>
        <taxon>Streptosporangiales</taxon>
        <taxon>Thermomonosporaceae</taxon>
        <taxon>Actinomadura</taxon>
    </lineage>
</organism>
<dbReference type="RefSeq" id="WP_242383802.1">
    <property type="nucleotide sequence ID" value="NZ_JAKRKC020000001.1"/>
</dbReference>
<keyword evidence="15" id="KW-1185">Reference proteome</keyword>
<proteinExistence type="inferred from homology"/>
<dbReference type="EC" id="1.5.1.5" evidence="11"/>
<feature type="binding site" evidence="11">
    <location>
        <begin position="158"/>
        <end position="160"/>
    </location>
    <ligand>
        <name>NADP(+)</name>
        <dbReference type="ChEBI" id="CHEBI:58349"/>
    </ligand>
</feature>
<evidence type="ECO:0000256" key="5">
    <source>
        <dbReference type="ARBA" id="ARBA00022801"/>
    </source>
</evidence>
<comment type="pathway">
    <text evidence="1 11">One-carbon metabolism; tetrahydrofolate interconversion.</text>
</comment>
<dbReference type="EMBL" id="JAKRKC020000001">
    <property type="protein sequence ID" value="MCK2216818.1"/>
    <property type="molecule type" value="Genomic_DNA"/>
</dbReference>
<gene>
    <name evidence="11" type="primary">folD</name>
    <name evidence="14" type="ORF">MF672_023925</name>
</gene>